<reference evidence="6 7" key="1">
    <citation type="submission" date="2017-09" db="EMBL/GenBank/DDBJ databases">
        <title>WGS assembly of Aquilegia coerulea Goldsmith.</title>
        <authorList>
            <person name="Hodges S."/>
            <person name="Kramer E."/>
            <person name="Nordborg M."/>
            <person name="Tomkins J."/>
            <person name="Borevitz J."/>
            <person name="Derieg N."/>
            <person name="Yan J."/>
            <person name="Mihaltcheva S."/>
            <person name="Hayes R.D."/>
            <person name="Rokhsar D."/>
        </authorList>
    </citation>
    <scope>NUCLEOTIDE SEQUENCE [LARGE SCALE GENOMIC DNA]</scope>
    <source>
        <strain evidence="7">cv. Goldsmith</strain>
    </source>
</reference>
<dbReference type="AlphaFoldDB" id="A0A2G5EMX8"/>
<feature type="domain" description="RRM" evidence="5">
    <location>
        <begin position="9"/>
        <end position="87"/>
    </location>
</feature>
<accession>A0A2G5EMX8</accession>
<feature type="compositionally biased region" description="Basic residues" evidence="4">
    <location>
        <begin position="85"/>
        <end position="94"/>
    </location>
</feature>
<dbReference type="InterPro" id="IPR000504">
    <property type="entry name" value="RRM_dom"/>
</dbReference>
<name>A0A2G5EMX8_AQUCA</name>
<dbReference type="GO" id="GO:0006417">
    <property type="term" value="P:regulation of translation"/>
    <property type="evidence" value="ECO:0007669"/>
    <property type="project" value="TreeGrafter"/>
</dbReference>
<feature type="domain" description="RRM" evidence="5">
    <location>
        <begin position="120"/>
        <end position="197"/>
    </location>
</feature>
<dbReference type="SUPFAM" id="SSF54928">
    <property type="entry name" value="RNA-binding domain, RBD"/>
    <property type="match status" value="2"/>
</dbReference>
<keyword evidence="7" id="KW-1185">Reference proteome</keyword>
<dbReference type="GO" id="GO:0003729">
    <property type="term" value="F:mRNA binding"/>
    <property type="evidence" value="ECO:0007669"/>
    <property type="project" value="TreeGrafter"/>
</dbReference>
<gene>
    <name evidence="6" type="ORF">AQUCO_00600050v1</name>
</gene>
<dbReference type="Proteomes" id="UP000230069">
    <property type="component" value="Unassembled WGS sequence"/>
</dbReference>
<dbReference type="Pfam" id="PF00076">
    <property type="entry name" value="RRM_1"/>
    <property type="match status" value="2"/>
</dbReference>
<evidence type="ECO:0000256" key="3">
    <source>
        <dbReference type="PROSITE-ProRule" id="PRU00176"/>
    </source>
</evidence>
<feature type="region of interest" description="Disordered" evidence="4">
    <location>
        <begin position="85"/>
        <end position="106"/>
    </location>
</feature>
<dbReference type="PANTHER" id="PTHR48032:SF12">
    <property type="entry name" value="RRM DOMAIN-CONTAINING PROTEIN"/>
    <property type="match status" value="1"/>
</dbReference>
<dbReference type="PROSITE" id="PS50102">
    <property type="entry name" value="RRM"/>
    <property type="match status" value="2"/>
</dbReference>
<organism evidence="6 7">
    <name type="scientific">Aquilegia coerulea</name>
    <name type="common">Rocky mountain columbine</name>
    <dbReference type="NCBI Taxonomy" id="218851"/>
    <lineage>
        <taxon>Eukaryota</taxon>
        <taxon>Viridiplantae</taxon>
        <taxon>Streptophyta</taxon>
        <taxon>Embryophyta</taxon>
        <taxon>Tracheophyta</taxon>
        <taxon>Spermatophyta</taxon>
        <taxon>Magnoliopsida</taxon>
        <taxon>Ranunculales</taxon>
        <taxon>Ranunculaceae</taxon>
        <taxon>Thalictroideae</taxon>
        <taxon>Aquilegia</taxon>
    </lineage>
</organism>
<keyword evidence="2 3" id="KW-0694">RNA-binding</keyword>
<keyword evidence="1" id="KW-0677">Repeat</keyword>
<dbReference type="Gene3D" id="3.30.70.330">
    <property type="match status" value="2"/>
</dbReference>
<protein>
    <recommendedName>
        <fullName evidence="5">RRM domain-containing protein</fullName>
    </recommendedName>
</protein>
<dbReference type="STRING" id="218851.A0A2G5EMX8"/>
<evidence type="ECO:0000256" key="2">
    <source>
        <dbReference type="ARBA" id="ARBA00022884"/>
    </source>
</evidence>
<dbReference type="InterPro" id="IPR035979">
    <property type="entry name" value="RBD_domain_sf"/>
</dbReference>
<evidence type="ECO:0000313" key="6">
    <source>
        <dbReference type="EMBL" id="PIA57051.1"/>
    </source>
</evidence>
<evidence type="ECO:0000313" key="7">
    <source>
        <dbReference type="Proteomes" id="UP000230069"/>
    </source>
</evidence>
<dbReference type="InParanoid" id="A0A2G5EMX8"/>
<dbReference type="OrthoDB" id="1875751at2759"/>
<sequence>MKMEDCDQGKLFVGGISFETTEETLKDYFNKYGEVIEAVIVKDRITGNARGFGFVLFSDPTFADQALQDKDKHVILSRTVEVKKALPRGGKHQHQQQQQHGKGGFSMNNNNIGNYRFSTKKIFVGGLSASVTEDDFRNYFKNFGTITDVVVMFDSVTHRPRGFGFITFDSEQAVENVMAQELHVLNNKSVEVKRAIPKDGSRAVNGNFNNYSNNHNAGRGSIYGRHGVFPPFDPRFNVYSGYAPSPVSGYPYGAYGGYPIGGYGGVGVRTAPMVPWTSPGLLVPRRSPLPYGNGQILPGYMNGGVGGYMSMGTGDYHGIMGTSANGKMVQDSSYDSELAAGVSLMSLDAGKSDDDSSSNLGSYANVVVRQNQAGSEGQLTPYTVGNSS</sequence>
<evidence type="ECO:0000256" key="1">
    <source>
        <dbReference type="ARBA" id="ARBA00022737"/>
    </source>
</evidence>
<dbReference type="EMBL" id="KZ305023">
    <property type="protein sequence ID" value="PIA57051.1"/>
    <property type="molecule type" value="Genomic_DNA"/>
</dbReference>
<dbReference type="FunFam" id="3.30.70.330:FF:000040">
    <property type="entry name" value="Heterogeneous nuclear ribonucleoprotein A2/B1"/>
    <property type="match status" value="1"/>
</dbReference>
<dbReference type="PANTHER" id="PTHR48032">
    <property type="entry name" value="RNA-BINDING PROTEIN MUSASHI HOMOLOG RBP6"/>
    <property type="match status" value="1"/>
</dbReference>
<evidence type="ECO:0000256" key="4">
    <source>
        <dbReference type="SAM" id="MobiDB-lite"/>
    </source>
</evidence>
<dbReference type="InterPro" id="IPR012677">
    <property type="entry name" value="Nucleotide-bd_a/b_plait_sf"/>
</dbReference>
<proteinExistence type="predicted"/>
<evidence type="ECO:0000259" key="5">
    <source>
        <dbReference type="PROSITE" id="PS50102"/>
    </source>
</evidence>
<dbReference type="SMART" id="SM00360">
    <property type="entry name" value="RRM"/>
    <property type="match status" value="2"/>
</dbReference>